<dbReference type="OrthoDB" id="10260961at2759"/>
<dbReference type="PANTHER" id="PTHR42103">
    <property type="entry name" value="ALPHA/BETA-HYDROLASES SUPERFAMILY PROTEIN"/>
    <property type="match status" value="1"/>
</dbReference>
<gene>
    <name evidence="2" type="ORF">EMCG_09663</name>
</gene>
<comment type="caution">
    <text evidence="2">The sequence shown here is derived from an EMBL/GenBank/DDBJ whole genome shotgun (WGS) entry which is preliminary data.</text>
</comment>
<dbReference type="EMBL" id="LCZI01000803">
    <property type="protein sequence ID" value="KKZ64347.1"/>
    <property type="molecule type" value="Genomic_DNA"/>
</dbReference>
<dbReference type="PANTHER" id="PTHR42103:SF2">
    <property type="entry name" value="AB HYDROLASE-1 DOMAIN-CONTAINING PROTEIN"/>
    <property type="match status" value="1"/>
</dbReference>
<organism evidence="2 3">
    <name type="scientific">[Emmonsia] crescens</name>
    <dbReference type="NCBI Taxonomy" id="73230"/>
    <lineage>
        <taxon>Eukaryota</taxon>
        <taxon>Fungi</taxon>
        <taxon>Dikarya</taxon>
        <taxon>Ascomycota</taxon>
        <taxon>Pezizomycotina</taxon>
        <taxon>Eurotiomycetes</taxon>
        <taxon>Eurotiomycetidae</taxon>
        <taxon>Onygenales</taxon>
        <taxon>Ajellomycetaceae</taxon>
        <taxon>Emergomyces</taxon>
    </lineage>
</organism>
<dbReference type="Gene3D" id="3.40.50.1820">
    <property type="entry name" value="alpha/beta hydrolase"/>
    <property type="match status" value="1"/>
</dbReference>
<dbReference type="AlphaFoldDB" id="A0A0G2I170"/>
<dbReference type="InterPro" id="IPR029058">
    <property type="entry name" value="AB_hydrolase_fold"/>
</dbReference>
<feature type="region of interest" description="Disordered" evidence="1">
    <location>
        <begin position="214"/>
        <end position="248"/>
    </location>
</feature>
<evidence type="ECO:0000313" key="3">
    <source>
        <dbReference type="Proteomes" id="UP000034164"/>
    </source>
</evidence>
<feature type="compositionally biased region" description="Basic and acidic residues" evidence="1">
    <location>
        <begin position="239"/>
        <end position="248"/>
    </location>
</feature>
<proteinExistence type="predicted"/>
<dbReference type="SUPFAM" id="SSF53474">
    <property type="entry name" value="alpha/beta-Hydrolases"/>
    <property type="match status" value="1"/>
</dbReference>
<evidence type="ECO:0008006" key="4">
    <source>
        <dbReference type="Google" id="ProtNLM"/>
    </source>
</evidence>
<sequence length="426" mass="46177">MDPPPQPLCTFTIPSVYDGTRVDCRLYHPRQFSRPDSTLSWRSKGAIVAHPYAPIGGNYDNPIVCGVAGELLKAGYIVVTFNFRGAAESAGRTSWSARPELGDYVSVYGFLIHYLLEIDLDSIRDPLAGSGNHQPSPISDTPESAAESERMEIILAGYSYGSMIASHLPPVEAVLRLFASSAAESTTAEILQQAEDLSTLWNVGAKSELSSQTAALRSSGDGHTKSSQFVSMGSSADSSGKKASMDRAETIRHSIERSRKRLRARFLRSQGLENRGMSASAGGGSSSVNEIAHNMLTPTVSFLLISPVIPPITNLMTLCLFGSRINLDVTLAGMRVKSTRPEEQLTTHRTLVVYGNNDLFASAKRLQKWVMELKKMPGSTFEFVEIDTAGHFWLEEGTEALMRTAVREWACSSNSDSGASGMPSSL</sequence>
<evidence type="ECO:0000256" key="1">
    <source>
        <dbReference type="SAM" id="MobiDB-lite"/>
    </source>
</evidence>
<dbReference type="Proteomes" id="UP000034164">
    <property type="component" value="Unassembled WGS sequence"/>
</dbReference>
<evidence type="ECO:0000313" key="2">
    <source>
        <dbReference type="EMBL" id="KKZ64347.1"/>
    </source>
</evidence>
<reference evidence="3" key="1">
    <citation type="journal article" date="2015" name="PLoS Genet.">
        <title>The dynamic genome and transcriptome of the human fungal pathogen Blastomyces and close relative Emmonsia.</title>
        <authorList>
            <person name="Munoz J.F."/>
            <person name="Gauthier G.M."/>
            <person name="Desjardins C.A."/>
            <person name="Gallo J.E."/>
            <person name="Holder J."/>
            <person name="Sullivan T.D."/>
            <person name="Marty A.J."/>
            <person name="Carmen J.C."/>
            <person name="Chen Z."/>
            <person name="Ding L."/>
            <person name="Gujja S."/>
            <person name="Magrini V."/>
            <person name="Misas E."/>
            <person name="Mitreva M."/>
            <person name="Priest M."/>
            <person name="Saif S."/>
            <person name="Whiston E.A."/>
            <person name="Young S."/>
            <person name="Zeng Q."/>
            <person name="Goldman W.E."/>
            <person name="Mardis E.R."/>
            <person name="Taylor J.W."/>
            <person name="McEwen J.G."/>
            <person name="Clay O.K."/>
            <person name="Klein B.S."/>
            <person name="Cuomo C.A."/>
        </authorList>
    </citation>
    <scope>NUCLEOTIDE SEQUENCE [LARGE SCALE GENOMIC DNA]</scope>
    <source>
        <strain evidence="3">UAMH 3008</strain>
    </source>
</reference>
<accession>A0A0G2I170</accession>
<protein>
    <recommendedName>
        <fullName evidence="4">AB hydrolase-1 domain-containing protein</fullName>
    </recommendedName>
</protein>
<dbReference type="VEuPathDB" id="FungiDB:EMCG_09663"/>
<name>A0A0G2I170_9EURO</name>